<reference evidence="1 2" key="1">
    <citation type="journal article" date="2014" name="Genome Biol. Evol.">
        <title>The genome of the myxosporean Thelohanellus kitauei shows adaptations to nutrient acquisition within its fish host.</title>
        <authorList>
            <person name="Yang Y."/>
            <person name="Xiong J."/>
            <person name="Zhou Z."/>
            <person name="Huo F."/>
            <person name="Miao W."/>
            <person name="Ran C."/>
            <person name="Liu Y."/>
            <person name="Zhang J."/>
            <person name="Feng J."/>
            <person name="Wang M."/>
            <person name="Wang M."/>
            <person name="Wang L."/>
            <person name="Yao B."/>
        </authorList>
    </citation>
    <scope>NUCLEOTIDE SEQUENCE [LARGE SCALE GENOMIC DNA]</scope>
    <source>
        <strain evidence="1">Wuqing</strain>
    </source>
</reference>
<protein>
    <recommendedName>
        <fullName evidence="3">ISXO2-like transposase domain-containing protein</fullName>
    </recommendedName>
</protein>
<evidence type="ECO:0008006" key="3">
    <source>
        <dbReference type="Google" id="ProtNLM"/>
    </source>
</evidence>
<name>A0A0C2J902_THEKT</name>
<dbReference type="EMBL" id="JWZT01003775">
    <property type="protein sequence ID" value="KII65568.1"/>
    <property type="molecule type" value="Genomic_DNA"/>
</dbReference>
<evidence type="ECO:0000313" key="1">
    <source>
        <dbReference type="EMBL" id="KII65568.1"/>
    </source>
</evidence>
<accession>A0A0C2J902</accession>
<proteinExistence type="predicted"/>
<gene>
    <name evidence="1" type="ORF">RF11_00919</name>
</gene>
<dbReference type="Proteomes" id="UP000031668">
    <property type="component" value="Unassembled WGS sequence"/>
</dbReference>
<dbReference type="AlphaFoldDB" id="A0A0C2J902"/>
<evidence type="ECO:0000313" key="2">
    <source>
        <dbReference type="Proteomes" id="UP000031668"/>
    </source>
</evidence>
<sequence length="120" mass="13734">MKSIAGKSIRELMISHLSSEDACIQFFVEVGLLKSDVQVCTDCLNVNREVIGGPGVEVEIDESLFYKRKYKRGKILGSWCFFGAVERHDHSKSFLMVVLNNYRTYCEGIDYNFRLLEGIQ</sequence>
<keyword evidence="2" id="KW-1185">Reference proteome</keyword>
<organism evidence="1 2">
    <name type="scientific">Thelohanellus kitauei</name>
    <name type="common">Myxosporean</name>
    <dbReference type="NCBI Taxonomy" id="669202"/>
    <lineage>
        <taxon>Eukaryota</taxon>
        <taxon>Metazoa</taxon>
        <taxon>Cnidaria</taxon>
        <taxon>Myxozoa</taxon>
        <taxon>Myxosporea</taxon>
        <taxon>Bivalvulida</taxon>
        <taxon>Platysporina</taxon>
        <taxon>Myxobolidae</taxon>
        <taxon>Thelohanellus</taxon>
    </lineage>
</organism>
<comment type="caution">
    <text evidence="1">The sequence shown here is derived from an EMBL/GenBank/DDBJ whole genome shotgun (WGS) entry which is preliminary data.</text>
</comment>